<reference evidence="3" key="1">
    <citation type="journal article" date="2020" name="Nature">
        <title>Giant virus diversity and host interactions through global metagenomics.</title>
        <authorList>
            <person name="Schulz F."/>
            <person name="Roux S."/>
            <person name="Paez-Espino D."/>
            <person name="Jungbluth S."/>
            <person name="Walsh D.A."/>
            <person name="Denef V.J."/>
            <person name="McMahon K.D."/>
            <person name="Konstantinidis K.T."/>
            <person name="Eloe-Fadrosh E.A."/>
            <person name="Kyrpides N.C."/>
            <person name="Woyke T."/>
        </authorList>
    </citation>
    <scope>NUCLEOTIDE SEQUENCE</scope>
    <source>
        <strain evidence="3">GVMAG-M-3300023174-129</strain>
    </source>
</reference>
<sequence length="236" mass="26709">MDYCLLEDAFKETVATEKARKDEKRKMKRAKECFKALDPNFNPKAIDPDRPAYGKETITSTSKSIEEAFTDISANKVVISKPTGKLPSYFLGYEDDAIEGFSSDFSKEPEKGFEKASGKDLTLPSLDDSWKPLTPSNQKETTSYFDSLPTPGGTYPIWNKLDYQPREFNDKVEIQQQQQPTNNNNNSELQSKIDLLLKRLDDLEKESKRSPSENQSEIIAFVATGVFLVLSLSLLR</sequence>
<organism evidence="3">
    <name type="scientific">viral metagenome</name>
    <dbReference type="NCBI Taxonomy" id="1070528"/>
    <lineage>
        <taxon>unclassified sequences</taxon>
        <taxon>metagenomes</taxon>
        <taxon>organismal metagenomes</taxon>
    </lineage>
</organism>
<dbReference type="EMBL" id="MN739543">
    <property type="protein sequence ID" value="QHT12315.1"/>
    <property type="molecule type" value="Genomic_DNA"/>
</dbReference>
<feature type="compositionally biased region" description="Polar residues" evidence="1">
    <location>
        <begin position="134"/>
        <end position="145"/>
    </location>
</feature>
<evidence type="ECO:0000256" key="2">
    <source>
        <dbReference type="SAM" id="Phobius"/>
    </source>
</evidence>
<accession>A0A6C0D9J7</accession>
<evidence type="ECO:0000313" key="3">
    <source>
        <dbReference type="EMBL" id="QHT12315.1"/>
    </source>
</evidence>
<keyword evidence="2" id="KW-0472">Membrane</keyword>
<name>A0A6C0D9J7_9ZZZZ</name>
<feature type="transmembrane region" description="Helical" evidence="2">
    <location>
        <begin position="218"/>
        <end position="235"/>
    </location>
</feature>
<proteinExistence type="predicted"/>
<feature type="region of interest" description="Disordered" evidence="1">
    <location>
        <begin position="124"/>
        <end position="146"/>
    </location>
</feature>
<protein>
    <submittedName>
        <fullName evidence="3">Uncharacterized protein</fullName>
    </submittedName>
</protein>
<dbReference type="AlphaFoldDB" id="A0A6C0D9J7"/>
<keyword evidence="2" id="KW-1133">Transmembrane helix</keyword>
<evidence type="ECO:0000256" key="1">
    <source>
        <dbReference type="SAM" id="MobiDB-lite"/>
    </source>
</evidence>
<keyword evidence="2" id="KW-0812">Transmembrane</keyword>